<accession>A0A7W5EU16</accession>
<keyword evidence="1" id="KW-0812">Transmembrane</keyword>
<comment type="caution">
    <text evidence="2">The sequence shown here is derived from an EMBL/GenBank/DDBJ whole genome shotgun (WGS) entry which is preliminary data.</text>
</comment>
<dbReference type="Proteomes" id="UP000518892">
    <property type="component" value="Unassembled WGS sequence"/>
</dbReference>
<dbReference type="AlphaFoldDB" id="A0A7W5EU16"/>
<organism evidence="2 3">
    <name type="scientific">Halomonas stenophila</name>
    <dbReference type="NCBI Taxonomy" id="795312"/>
    <lineage>
        <taxon>Bacteria</taxon>
        <taxon>Pseudomonadati</taxon>
        <taxon>Pseudomonadota</taxon>
        <taxon>Gammaproteobacteria</taxon>
        <taxon>Oceanospirillales</taxon>
        <taxon>Halomonadaceae</taxon>
        <taxon>Halomonas</taxon>
    </lineage>
</organism>
<evidence type="ECO:0000313" key="3">
    <source>
        <dbReference type="Proteomes" id="UP000518892"/>
    </source>
</evidence>
<evidence type="ECO:0000256" key="1">
    <source>
        <dbReference type="SAM" id="Phobius"/>
    </source>
</evidence>
<dbReference type="EMBL" id="JACHXR010000005">
    <property type="protein sequence ID" value="MBB3231449.1"/>
    <property type="molecule type" value="Genomic_DNA"/>
</dbReference>
<feature type="transmembrane region" description="Helical" evidence="1">
    <location>
        <begin position="163"/>
        <end position="182"/>
    </location>
</feature>
<feature type="transmembrane region" description="Helical" evidence="1">
    <location>
        <begin position="68"/>
        <end position="87"/>
    </location>
</feature>
<name>A0A7W5EU16_9GAMM</name>
<gene>
    <name evidence="2" type="ORF">FHR97_002304</name>
</gene>
<protein>
    <submittedName>
        <fullName evidence="2">Uncharacterized protein</fullName>
    </submittedName>
</protein>
<sequence>MPSDELPDDIALERVYAEYVRLGGICNDYIKNALGDIRLLGAIGALLVWDPLARLLELEARLHQPVTPVGFLVLLLVIVLVLFYDLLKQSIFFFHLSRLRELERVLNRRTLGDQHELFHLAGGWPGWFRRCHAPVARGFWGVFYLLVVAFPSTLLYLQGYLGWLIVYLVSALVLLGLHASCAQRVLRSLG</sequence>
<keyword evidence="3" id="KW-1185">Reference proteome</keyword>
<proteinExistence type="predicted"/>
<evidence type="ECO:0000313" key="2">
    <source>
        <dbReference type="EMBL" id="MBB3231449.1"/>
    </source>
</evidence>
<reference evidence="2 3" key="1">
    <citation type="submission" date="2020-08" db="EMBL/GenBank/DDBJ databases">
        <title>Genomic Encyclopedia of Type Strains, Phase III (KMG-III): the genomes of soil and plant-associated and newly described type strains.</title>
        <authorList>
            <person name="Whitman W."/>
        </authorList>
    </citation>
    <scope>NUCLEOTIDE SEQUENCE [LARGE SCALE GENOMIC DNA]</scope>
    <source>
        <strain evidence="2 3">CECT 7744</strain>
    </source>
</reference>
<dbReference type="RefSeq" id="WP_183383920.1">
    <property type="nucleotide sequence ID" value="NZ_JACHXR010000005.1"/>
</dbReference>
<keyword evidence="1" id="KW-0472">Membrane</keyword>
<keyword evidence="1" id="KW-1133">Transmembrane helix</keyword>
<feature type="transmembrane region" description="Helical" evidence="1">
    <location>
        <begin position="138"/>
        <end position="157"/>
    </location>
</feature>